<comment type="caution">
    <text evidence="1">The sequence shown here is derived from an EMBL/GenBank/DDBJ whole genome shotgun (WGS) entry which is preliminary data.</text>
</comment>
<gene>
    <name evidence="1" type="ORF">FQN60_010933</name>
</gene>
<evidence type="ECO:0000313" key="2">
    <source>
        <dbReference type="Proteomes" id="UP000327493"/>
    </source>
</evidence>
<dbReference type="Proteomes" id="UP000327493">
    <property type="component" value="Chromosome 1"/>
</dbReference>
<evidence type="ECO:0000313" key="1">
    <source>
        <dbReference type="EMBL" id="KAA8595642.1"/>
    </source>
</evidence>
<feature type="non-terminal residue" evidence="1">
    <location>
        <position position="1"/>
    </location>
</feature>
<proteinExistence type="predicted"/>
<name>A0A5J5DQT5_9PERO</name>
<accession>A0A5J5DQT5</accession>
<protein>
    <submittedName>
        <fullName evidence="1">Uncharacterized protein</fullName>
    </submittedName>
</protein>
<reference evidence="1 2" key="1">
    <citation type="submission" date="2019-08" db="EMBL/GenBank/DDBJ databases">
        <title>A chromosome-level genome assembly, high-density linkage maps, and genome scans reveal the genomic architecture of hybrid incompatibilities underlying speciation via character displacement in darters (Percidae: Etheostominae).</title>
        <authorList>
            <person name="Moran R.L."/>
            <person name="Catchen J.M."/>
            <person name="Fuller R.C."/>
        </authorList>
    </citation>
    <scope>NUCLEOTIDE SEQUENCE [LARGE SCALE GENOMIC DNA]</scope>
    <source>
        <strain evidence="1">EspeVRDwgs_2016</strain>
        <tissue evidence="1">Muscle</tissue>
    </source>
</reference>
<dbReference type="EMBL" id="VOFY01000001">
    <property type="protein sequence ID" value="KAA8595642.1"/>
    <property type="molecule type" value="Genomic_DNA"/>
</dbReference>
<sequence length="137" mass="15551">VGHPGARISQALPALRESRLEEISGGVELHTAIPKAVQSQTHQAQELQSQLQLKGVWKQRMSTNEKECKLEWRAESLPNPSSAGSGTDYCFQTPEERRAEQGGGWRVERDASVIQYTERSRRHVNVHLYARMLIYLQ</sequence>
<dbReference type="AlphaFoldDB" id="A0A5J5DQT5"/>
<organism evidence="1 2">
    <name type="scientific">Etheostoma spectabile</name>
    <name type="common">orangethroat darter</name>
    <dbReference type="NCBI Taxonomy" id="54343"/>
    <lineage>
        <taxon>Eukaryota</taxon>
        <taxon>Metazoa</taxon>
        <taxon>Chordata</taxon>
        <taxon>Craniata</taxon>
        <taxon>Vertebrata</taxon>
        <taxon>Euteleostomi</taxon>
        <taxon>Actinopterygii</taxon>
        <taxon>Neopterygii</taxon>
        <taxon>Teleostei</taxon>
        <taxon>Neoteleostei</taxon>
        <taxon>Acanthomorphata</taxon>
        <taxon>Eupercaria</taxon>
        <taxon>Perciformes</taxon>
        <taxon>Percoidei</taxon>
        <taxon>Percidae</taxon>
        <taxon>Etheostomatinae</taxon>
        <taxon>Etheostoma</taxon>
    </lineage>
</organism>
<keyword evidence="2" id="KW-1185">Reference proteome</keyword>